<feature type="region of interest" description="Disordered" evidence="6">
    <location>
        <begin position="2836"/>
        <end position="2855"/>
    </location>
</feature>
<feature type="compositionally biased region" description="Gly residues" evidence="6">
    <location>
        <begin position="1368"/>
        <end position="1378"/>
    </location>
</feature>
<evidence type="ECO:0000256" key="2">
    <source>
        <dbReference type="ARBA" id="ARBA00022801"/>
    </source>
</evidence>
<evidence type="ECO:0000256" key="3">
    <source>
        <dbReference type="PIRSR" id="PIRSR623088-1"/>
    </source>
</evidence>
<feature type="compositionally biased region" description="Polar residues" evidence="6">
    <location>
        <begin position="1490"/>
        <end position="1507"/>
    </location>
</feature>
<keyword evidence="7" id="KW-1133">Transmembrane helix</keyword>
<keyword evidence="12" id="KW-1185">Reference proteome</keyword>
<feature type="compositionally biased region" description="Acidic residues" evidence="6">
    <location>
        <begin position="2948"/>
        <end position="2959"/>
    </location>
</feature>
<dbReference type="Gene3D" id="3.30.420.10">
    <property type="entry name" value="Ribonuclease H-like superfamily/Ribonuclease H"/>
    <property type="match status" value="1"/>
</dbReference>
<comment type="cofactor">
    <cofactor evidence="5">
        <name>a divalent metal cation</name>
        <dbReference type="ChEBI" id="CHEBI:60240"/>
    </cofactor>
    <text evidence="5">Binds 2 divalent metal cations per subunit. Site 1 may preferentially bind zinc ions, while site 2 has a preference for magnesium and/or manganese ions.</text>
</comment>
<accession>A0A9P1CB66</accession>
<evidence type="ECO:0000256" key="5">
    <source>
        <dbReference type="RuleBase" id="RU363067"/>
    </source>
</evidence>
<dbReference type="OrthoDB" id="444827at2759"/>
<dbReference type="InterPro" id="IPR002073">
    <property type="entry name" value="PDEase_catalytic_dom"/>
</dbReference>
<dbReference type="SUPFAM" id="SSF53098">
    <property type="entry name" value="Ribonuclease H-like"/>
    <property type="match status" value="1"/>
</dbReference>
<dbReference type="GO" id="GO:0007165">
    <property type="term" value="P:signal transduction"/>
    <property type="evidence" value="ECO:0007669"/>
    <property type="project" value="InterPro"/>
</dbReference>
<evidence type="ECO:0000256" key="1">
    <source>
        <dbReference type="ARBA" id="ARBA00022723"/>
    </source>
</evidence>
<feature type="binding site" evidence="4">
    <location>
        <position position="3775"/>
    </location>
    <ligand>
        <name>Zn(2+)</name>
        <dbReference type="ChEBI" id="CHEBI:29105"/>
        <label>1</label>
    </ligand>
</feature>
<dbReference type="SMART" id="SM00471">
    <property type="entry name" value="HDc"/>
    <property type="match status" value="1"/>
</dbReference>
<dbReference type="Gene3D" id="3.40.50.1820">
    <property type="entry name" value="alpha/beta hydrolase"/>
    <property type="match status" value="1"/>
</dbReference>
<dbReference type="GO" id="GO:0046872">
    <property type="term" value="F:metal ion binding"/>
    <property type="evidence" value="ECO:0007669"/>
    <property type="project" value="UniProtKB-KW"/>
</dbReference>
<keyword evidence="1 4" id="KW-0479">Metal-binding</keyword>
<feature type="compositionally biased region" description="Low complexity" evidence="6">
    <location>
        <begin position="1356"/>
        <end position="1367"/>
    </location>
</feature>
<dbReference type="PRINTS" id="PR00387">
    <property type="entry name" value="PDIESTERASE1"/>
</dbReference>
<dbReference type="InterPro" id="IPR003607">
    <property type="entry name" value="HD/PDEase_dom"/>
</dbReference>
<feature type="region of interest" description="Disordered" evidence="6">
    <location>
        <begin position="1483"/>
        <end position="1530"/>
    </location>
</feature>
<evidence type="ECO:0000256" key="6">
    <source>
        <dbReference type="SAM" id="MobiDB-lite"/>
    </source>
</evidence>
<dbReference type="InterPro" id="IPR036971">
    <property type="entry name" value="PDEase_catalytic_dom_sf"/>
</dbReference>
<dbReference type="InterPro" id="IPR029058">
    <property type="entry name" value="AB_hydrolase_fold"/>
</dbReference>
<feature type="region of interest" description="Disordered" evidence="6">
    <location>
        <begin position="1056"/>
        <end position="1111"/>
    </location>
</feature>
<feature type="binding site" evidence="4">
    <location>
        <position position="3884"/>
    </location>
    <ligand>
        <name>Zn(2+)</name>
        <dbReference type="ChEBI" id="CHEBI:29105"/>
        <label>1</label>
    </ligand>
</feature>
<dbReference type="GO" id="GO:0004114">
    <property type="term" value="F:3',5'-cyclic-nucleotide phosphodiesterase activity"/>
    <property type="evidence" value="ECO:0007669"/>
    <property type="project" value="InterPro"/>
</dbReference>
<feature type="binding site" evidence="4">
    <location>
        <position position="3776"/>
    </location>
    <ligand>
        <name>Zn(2+)</name>
        <dbReference type="ChEBI" id="CHEBI:29105"/>
        <label>2</label>
    </ligand>
</feature>
<dbReference type="EMBL" id="CAMXCT010001256">
    <property type="protein sequence ID" value="CAI3988330.1"/>
    <property type="molecule type" value="Genomic_DNA"/>
</dbReference>
<evidence type="ECO:0000256" key="4">
    <source>
        <dbReference type="PIRSR" id="PIRSR623088-3"/>
    </source>
</evidence>
<dbReference type="PANTHER" id="PTHR11347">
    <property type="entry name" value="CYCLIC NUCLEOTIDE PHOSPHODIESTERASE"/>
    <property type="match status" value="1"/>
</dbReference>
<dbReference type="InterPro" id="IPR023088">
    <property type="entry name" value="PDEase"/>
</dbReference>
<evidence type="ECO:0000256" key="7">
    <source>
        <dbReference type="SAM" id="Phobius"/>
    </source>
</evidence>
<dbReference type="SUPFAM" id="SSF109604">
    <property type="entry name" value="HD-domain/PDEase-like"/>
    <property type="match status" value="1"/>
</dbReference>
<proteinExistence type="inferred from homology"/>
<feature type="compositionally biased region" description="Basic and acidic residues" evidence="6">
    <location>
        <begin position="1509"/>
        <end position="1521"/>
    </location>
</feature>
<dbReference type="Proteomes" id="UP001152797">
    <property type="component" value="Unassembled WGS sequence"/>
</dbReference>
<dbReference type="GO" id="GO:0015074">
    <property type="term" value="P:DNA integration"/>
    <property type="evidence" value="ECO:0007669"/>
    <property type="project" value="InterPro"/>
</dbReference>
<feature type="domain" description="PDEase" evidence="9">
    <location>
        <begin position="3638"/>
        <end position="3980"/>
    </location>
</feature>
<dbReference type="InterPro" id="IPR023174">
    <property type="entry name" value="PDEase_CS"/>
</dbReference>
<gene>
    <name evidence="10" type="ORF">C1SCF055_LOCUS15522</name>
</gene>
<dbReference type="CDD" id="cd00077">
    <property type="entry name" value="HDc"/>
    <property type="match status" value="1"/>
</dbReference>
<dbReference type="PROSITE" id="PS50994">
    <property type="entry name" value="INTEGRASE"/>
    <property type="match status" value="1"/>
</dbReference>
<dbReference type="Pfam" id="PF07727">
    <property type="entry name" value="RVT_2"/>
    <property type="match status" value="1"/>
</dbReference>
<dbReference type="EMBL" id="CAMXCT030001256">
    <property type="protein sequence ID" value="CAL4775642.1"/>
    <property type="molecule type" value="Genomic_DNA"/>
</dbReference>
<dbReference type="InterPro" id="IPR012337">
    <property type="entry name" value="RNaseH-like_sf"/>
</dbReference>
<dbReference type="InterPro" id="IPR036397">
    <property type="entry name" value="RNaseH_sf"/>
</dbReference>
<dbReference type="CDD" id="cd22961">
    <property type="entry name" value="DD_TEX55-like"/>
    <property type="match status" value="1"/>
</dbReference>
<dbReference type="InterPro" id="IPR001584">
    <property type="entry name" value="Integrase_cat-core"/>
</dbReference>
<feature type="compositionally biased region" description="Polar residues" evidence="6">
    <location>
        <begin position="2872"/>
        <end position="2891"/>
    </location>
</feature>
<dbReference type="EC" id="3.1.4.-" evidence="5"/>
<feature type="region of interest" description="Disordered" evidence="6">
    <location>
        <begin position="2867"/>
        <end position="2891"/>
    </location>
</feature>
<evidence type="ECO:0000313" key="10">
    <source>
        <dbReference type="EMBL" id="CAI3988330.1"/>
    </source>
</evidence>
<dbReference type="Gene3D" id="1.10.1300.10">
    <property type="entry name" value="3'5'-cyclic nucleotide phosphodiesterase, catalytic domain"/>
    <property type="match status" value="1"/>
</dbReference>
<reference evidence="10" key="1">
    <citation type="submission" date="2022-10" db="EMBL/GenBank/DDBJ databases">
        <authorList>
            <person name="Chen Y."/>
            <person name="Dougan E. K."/>
            <person name="Chan C."/>
            <person name="Rhodes N."/>
            <person name="Thang M."/>
        </authorList>
    </citation>
    <scope>NUCLEOTIDE SEQUENCE</scope>
</reference>
<feature type="compositionally biased region" description="Basic residues" evidence="6">
    <location>
        <begin position="1075"/>
        <end position="1086"/>
    </location>
</feature>
<keyword evidence="7" id="KW-0812">Transmembrane</keyword>
<evidence type="ECO:0000313" key="12">
    <source>
        <dbReference type="Proteomes" id="UP001152797"/>
    </source>
</evidence>
<dbReference type="PROSITE" id="PS51845">
    <property type="entry name" value="PDEASE_I_2"/>
    <property type="match status" value="1"/>
</dbReference>
<feature type="binding site" evidence="4">
    <location>
        <position position="3739"/>
    </location>
    <ligand>
        <name>Zn(2+)</name>
        <dbReference type="ChEBI" id="CHEBI:29105"/>
        <label>1</label>
    </ligand>
</feature>
<dbReference type="InterPro" id="IPR013103">
    <property type="entry name" value="RVT_2"/>
</dbReference>
<feature type="active site" description="Proton donor" evidence="3">
    <location>
        <position position="3735"/>
    </location>
</feature>
<feature type="binding site" evidence="4">
    <location>
        <position position="3776"/>
    </location>
    <ligand>
        <name>Zn(2+)</name>
        <dbReference type="ChEBI" id="CHEBI:29105"/>
        <label>1</label>
    </ligand>
</feature>
<dbReference type="Pfam" id="PF00233">
    <property type="entry name" value="PDEase_I"/>
    <property type="match status" value="1"/>
</dbReference>
<feature type="domain" description="Integrase catalytic" evidence="8">
    <location>
        <begin position="2365"/>
        <end position="2535"/>
    </location>
</feature>
<comment type="similarity">
    <text evidence="5">Belongs to the cyclic nucleotide phosphodiesterase family.</text>
</comment>
<feature type="region of interest" description="Disordered" evidence="6">
    <location>
        <begin position="2273"/>
        <end position="2295"/>
    </location>
</feature>
<feature type="region of interest" description="Disordered" evidence="6">
    <location>
        <begin position="1863"/>
        <end position="1883"/>
    </location>
</feature>
<evidence type="ECO:0000313" key="11">
    <source>
        <dbReference type="EMBL" id="CAL1141705.1"/>
    </source>
</evidence>
<dbReference type="PROSITE" id="PS00126">
    <property type="entry name" value="PDEASE_I_1"/>
    <property type="match status" value="1"/>
</dbReference>
<evidence type="ECO:0000259" key="9">
    <source>
        <dbReference type="PROSITE" id="PS51845"/>
    </source>
</evidence>
<dbReference type="GO" id="GO:0003676">
    <property type="term" value="F:nucleic acid binding"/>
    <property type="evidence" value="ECO:0007669"/>
    <property type="project" value="InterPro"/>
</dbReference>
<feature type="region of interest" description="Disordered" evidence="6">
    <location>
        <begin position="2945"/>
        <end position="2971"/>
    </location>
</feature>
<dbReference type="EMBL" id="CAMXCT020001256">
    <property type="protein sequence ID" value="CAL1141705.1"/>
    <property type="molecule type" value="Genomic_DNA"/>
</dbReference>
<keyword evidence="7" id="KW-0472">Membrane</keyword>
<keyword evidence="2 5" id="KW-0378">Hydrolase</keyword>
<protein>
    <recommendedName>
        <fullName evidence="5">Phosphodiesterase</fullName>
        <ecNumber evidence="5">3.1.4.-</ecNumber>
    </recommendedName>
</protein>
<name>A0A9P1CB66_9DINO</name>
<comment type="caution">
    <text evidence="10">The sequence shown here is derived from an EMBL/GenBank/DDBJ whole genome shotgun (WGS) entry which is preliminary data.</text>
</comment>
<evidence type="ECO:0000259" key="8">
    <source>
        <dbReference type="PROSITE" id="PS50994"/>
    </source>
</evidence>
<feature type="region of interest" description="Disordered" evidence="6">
    <location>
        <begin position="2784"/>
        <end position="2824"/>
    </location>
</feature>
<sequence length="3990" mass="444869">MATAKIEDFDQDHHVQEALRYLEQKDVKKVLRDLTESLLLRQPEHPRFHMLEELWESTGRSWIPFAENIPCSFLLQKFSSPREAVHDLLRRAASTAGVRRVSFFSAPNCRGRQVVGRGEAERFSGNEFLLVDSTDQELVVGQPGHSALRDCLDLAVTRGCATVEHAVHAKLLLELRGRSKAAPTVNAEKSMPPELTSFLRQMDMLLPLVLAAWRCKLVRDAAVIFLGLVLLLLGGWWQRPVRIMTGLLFLVAGIRGLPGGSAFLEVKTEAGFYAAKRGQNAKRNEGIRQAFEVWLKSFVPCPWQLSGELCTILPYLLNRKRFSNLQYERCWLDAEDGERFAFDCVFPDTGFDPDAPVVVLLTGLAPNQHWTAAAGFIADAAWHLCNRANMTVVVLIARGTMDTQVNKNLFHGARVTDLRQTLEVMHSCLETASGQKAKLFAAGYSMGGIILANYCGHYSQDPLLCGAIHFSGVHDAVFNMNFKYSEETWQAYLAYNLKWSIVSAAPVEEARKRGVDMERIMSGKVASIVDIDKDFVSVFNGYDGVLDYYRDLSLASDDKWRNVSIPLLAVAARDDPITHCDALRAKEFSAENQNLLFLVTERGGHVGWPWGLRPWNRGWDFMNEAMVAQWDCPSRANGCVEGVLVAEPFPAFEAASLLPMMQLLASLLGERLTSMHWEAEARHSQTVINRLLQGVEVLAKPSEEWEKNLMQSAAEVPNEVLRGDVIMKDAAVWQLDKRTYVDICGQMDGSLSGLAEEAFMMSSEATWEVSCAEELSLQSSGSHASSREICVRLHGIGKPTVLDFSDDGERLDHFDLAAAEALAKSSLRAALQARSQLQELILRKHSTEQMQSLVSELSMATNTLDLVSSIERAVQVVTHSKKCSVFFIDQDSAEVWSYPTQSVSESFRFAFGIGLPGRIAEFIKDNSGEQQGALVYNARSQAWMAKTMPIWSEMPRQFGPKLRAQYAAASEYSLSLHDDCSGSAGEIDDPDASYTDWFQVDDDDNPGMTRWVCVECGKSSFAWNVIAENWTCMECHGDQFYDATRPARHHTQHGTWVYMPHDSQSPVKTPSSQKTGRRKARRRRRHPADPPDALIGDGQEETAESEVATNDPVIDVTPAGSVRVRGRPHRAEAVQPRVDDPIQALTAALQQLANGQTNRSSASSDSWISAMGPQRGVKFRGGAPPQPPAWSYSASDIRAYEKYERKVKVWELQVKHYMTDAEAALTLFTSLRGEAEQELEFVDVNTIYRKAYPGESLRAFINRYRRAEASLRAINIDISLTYDDESRGSRLLDRARLTTEQQRLILVGTGQALSFDAIRAALMLQFPEHKPTPPVAGRESNNAPYQPKGSGKNHQGSTSTSSSSTSSTGGGKGKGSGKGPRRVYQTETIQEGDENEEQAEEGDNEVPADDQPEEQGDPECEDAEAEVQEEDAANLAEVLTVTARKLANVTQGRKYSGQPKKSIQEKKRTSMCAACGIKGHWAGDPECEMTPNQQTDSKTTPSSFTSSQKGKDKGQKGREDSSSSAKKVMTVHHSSGYDTTVEYMPPHEQPHPHFAMVCTLPHVCLSTSTSKTFGFMIIDTACQRSCCGKSWASLQAEHLESFRLKIHHEASSERFQFGAGPPMVSLEKIWMPSSIQGCCLILGVDVIDANIPFLGSLRLLKRLGAVIDLNQHVVHFNKLHVTTSLSRVDGHLAIRIDEFPHSPNRLRIWSMKRWKRLSAKLLDFGKNLAVQLFQAFRLGVMDKKTYMNYLQEKDNAPVKNRGAKASAKTAREPPRKLCDVPQMQSQMAVGRNRMEVAWLLLQIVAASAIFLDDGGRFHSSPSFTGGLSAPESTGQQGQTQAWFGNEATKDQIQATFYDILSGRPSAPRGGTPGCGSGHGSTQPIQLVGRRKRLTGDLKKNIKTLEAEVHVMQHMPFERNNKKNAVDVFELFAGTAKATRMAGQYGLNALEPIDKNDGKDLQDPVTQKMVEETIDRFSPLLMLIGFPCTFWSVMNENCNYSWRMHELEALRELERPLLRWVADRIKQQALAGRFFALENSAKSRIWDEPPVIELMDLPDAQLVTLDAGAFGATDKDGFPIIKTHKFLVNSPALAQLLHRRLNAQERQMCKPLEGINVTNSQVYPDELVRTILRFVKQEAKKLSPLRFEKPFEVCFAQPVDDEDAWRRILNEVTNTFANSSVRVLTLQPGQELYRKIEEMVPWEIVRVQIAKTPVTRRLPRDIPFTHRGAALLYSDDGMALEAEDLSNVAFPKQRFSKAVQSAVFFFGLAEDDSKKQAPRTADDAEEQEGPHLPVPGLKTDVTFPGAPKTLPAAVKASVARLHLNTGHAHKKELIRLLSSYGSINSATLTAINHMVCGSCERTKPPAPPRPASIPQFMGQFGERVQVDIVYIRDLSGSNHPVLGMVDMATLLQQAVRLHSRASAHVADQFRRSWLMPYGYPLVCEVDADGAFEGDFRTALEDAGVHYVVIPPEAHWRIGTVERRNAVLRTAAERLIDENAVTNGEGVDWILISTVQALNSSTATKGRSPYQAVFGRLPRFPGDLMSDDRAMIVSDHQMLAEEFRQQALRVISETRASQVIRRALLRKTKPNKEESQAILPGSLAAYWRWTKRAAGKKKGGYVLGRLLHHDPDGKSAWIQAGSSAVQVTYEQLRPTYGLEAWNPDMEDIRLLKNAEKNLMQGMWKDHRGPPPPEDEPMEPDLAVEAEDEEMGEAMAIEPGLLLGEPQPSFVPEPPVLPVPLHHPSMLQQPMAMNYSPVYNQSIRQDVQNFLPFEMDQRNVRPRLHEDLDVQPSPTSPLSDIQPPPLSAPHSSQHNLLPPSIPSPEHSQHLEVPALQAKPLPAPSDAIPSEPHEVIPPPPEVAAADVAIPIDSSSNGLGSSQPTVRVSENSSGPPSTAALMTNHFTFVVQQVPEEPYCTFERVEDGWDGNVKAISPLTSAAFRVAAAKVENEEMSSDSSDDEQSPTMERLSRQERKAMDREIPWRVILESPPETVELYVEANRKEFASWLSWGCIAPLKPDKIKEIKATPPLRRRIIPSRNAYRDKNRGAGPTVRAKCRTVVLGCQDPDLATLARSSPTPSKTAEMILLQIAVSGMNQLVELTNKKWKLWSGDVSTAFLQGTPEPRSQPLFMRAPRDGIQKLANTFPDELYEVCGNLYGFASAPRTWWTNVLGTTKKHAFFQHRYDRCFLIKRDAEERLLVVMIIHVDDFLVAFREDYDVSELEQMFTWGSTTLLTEDNCIVFRGKEIRMKNMQGKITLHVTQQAFIDEMSTGKLGRGRLVSEELNAADWSEFRSVAGSLQWLGGQTRPDLCSAVSLANRGKETTLQNLKMLFEYIEIAKKTKDVGLCFHPVPFNKASMIVGYGDSSWANAPGGKSQMGSLVLFASPDCLEHKSYVSILDWKSARSPRVTRSTLASEANAMDETVDRATYINYFITALLYGTTATGKPHPERALRQVQCTDCKSLYDAVISENPSTTEKRTMIAIRSIQDFICEDDCRWVPTTVMWADCLTKEDKELCAALQDSKPLGLIIVGDKSIGTLNDSEDVVSAFSFWGSGKVEFTNQDSEFIDWLANAAGSHVERLSLDLMWTKALLERNNDRSGSNTMKQDDQELISEYFTAEAVNARSRGGPQERKGPHKETATVHRFVGHVASALNFHGSANLMMSDADTNAVRNLTPATYADVREWSVDYWAMTPQDEITLLINSLHLLDVFDNVTIAPGVLLHFFQEVKANYRAIPFHNFHHGMSTLHYTFKMIEVAKLSEHLGHAEMFAMLMAALCHDVDHRGYNNAFEIMTRSELALRYNDSSPLENHHCARTFELALNKDECNFFQDLDQGNYNLIRKRMIAGILATDMKHHGQHVTILKEFEVGESSESQSQFLVEVVLHAADISNPFMPSAPSQKWCACLNEEFSLQAEKEAELGLPVTSFMCGLREPQGAAKSVLGFIDFVIIPFTSSVFRIWPELDEMRQFLDQNRAAAAAVLEEAVRDQLQLPDI</sequence>
<feature type="transmembrane region" description="Helical" evidence="7">
    <location>
        <begin position="217"/>
        <end position="237"/>
    </location>
</feature>
<organism evidence="10">
    <name type="scientific">Cladocopium goreaui</name>
    <dbReference type="NCBI Taxonomy" id="2562237"/>
    <lineage>
        <taxon>Eukaryota</taxon>
        <taxon>Sar</taxon>
        <taxon>Alveolata</taxon>
        <taxon>Dinophyceae</taxon>
        <taxon>Suessiales</taxon>
        <taxon>Symbiodiniaceae</taxon>
        <taxon>Cladocopium</taxon>
    </lineage>
</organism>
<feature type="compositionally biased region" description="Acidic residues" evidence="6">
    <location>
        <begin position="1390"/>
        <end position="1425"/>
    </location>
</feature>
<dbReference type="SUPFAM" id="SSF53474">
    <property type="entry name" value="alpha/beta-Hydrolases"/>
    <property type="match status" value="1"/>
</dbReference>
<reference evidence="11" key="2">
    <citation type="submission" date="2024-04" db="EMBL/GenBank/DDBJ databases">
        <authorList>
            <person name="Chen Y."/>
            <person name="Shah S."/>
            <person name="Dougan E. K."/>
            <person name="Thang M."/>
            <person name="Chan C."/>
        </authorList>
    </citation>
    <scope>NUCLEOTIDE SEQUENCE [LARGE SCALE GENOMIC DNA]</scope>
</reference>
<feature type="region of interest" description="Disordered" evidence="6">
    <location>
        <begin position="1329"/>
        <end position="1425"/>
    </location>
</feature>
<feature type="compositionally biased region" description="Polar residues" evidence="6">
    <location>
        <begin position="1062"/>
        <end position="1074"/>
    </location>
</feature>